<sequence>MANIHSLPTCGILNGGVPVVRRSDSWGEEKPCSKPQRATFATHPWAVASSPEQRGRDVDLLCE</sequence>
<evidence type="ECO:0000313" key="2">
    <source>
        <dbReference type="EMBL" id="MPC89090.1"/>
    </source>
</evidence>
<feature type="compositionally biased region" description="Basic and acidic residues" evidence="1">
    <location>
        <begin position="53"/>
        <end position="63"/>
    </location>
</feature>
<name>A0A5B7IWX3_PORTR</name>
<feature type="region of interest" description="Disordered" evidence="1">
    <location>
        <begin position="43"/>
        <end position="63"/>
    </location>
</feature>
<protein>
    <submittedName>
        <fullName evidence="2">Uncharacterized protein</fullName>
    </submittedName>
</protein>
<reference evidence="2 3" key="1">
    <citation type="submission" date="2019-05" db="EMBL/GenBank/DDBJ databases">
        <title>Another draft genome of Portunus trituberculatus and its Hox gene families provides insights of decapod evolution.</title>
        <authorList>
            <person name="Jeong J.-H."/>
            <person name="Song I."/>
            <person name="Kim S."/>
            <person name="Choi T."/>
            <person name="Kim D."/>
            <person name="Ryu S."/>
            <person name="Kim W."/>
        </authorList>
    </citation>
    <scope>NUCLEOTIDE SEQUENCE [LARGE SCALE GENOMIC DNA]</scope>
    <source>
        <tissue evidence="2">Muscle</tissue>
    </source>
</reference>
<proteinExistence type="predicted"/>
<evidence type="ECO:0000313" key="3">
    <source>
        <dbReference type="Proteomes" id="UP000324222"/>
    </source>
</evidence>
<evidence type="ECO:0000256" key="1">
    <source>
        <dbReference type="SAM" id="MobiDB-lite"/>
    </source>
</evidence>
<organism evidence="2 3">
    <name type="scientific">Portunus trituberculatus</name>
    <name type="common">Swimming crab</name>
    <name type="synonym">Neptunus trituberculatus</name>
    <dbReference type="NCBI Taxonomy" id="210409"/>
    <lineage>
        <taxon>Eukaryota</taxon>
        <taxon>Metazoa</taxon>
        <taxon>Ecdysozoa</taxon>
        <taxon>Arthropoda</taxon>
        <taxon>Crustacea</taxon>
        <taxon>Multicrustacea</taxon>
        <taxon>Malacostraca</taxon>
        <taxon>Eumalacostraca</taxon>
        <taxon>Eucarida</taxon>
        <taxon>Decapoda</taxon>
        <taxon>Pleocyemata</taxon>
        <taxon>Brachyura</taxon>
        <taxon>Eubrachyura</taxon>
        <taxon>Portunoidea</taxon>
        <taxon>Portunidae</taxon>
        <taxon>Portuninae</taxon>
        <taxon>Portunus</taxon>
    </lineage>
</organism>
<gene>
    <name evidence="2" type="ORF">E2C01_084020</name>
</gene>
<dbReference type="Proteomes" id="UP000324222">
    <property type="component" value="Unassembled WGS sequence"/>
</dbReference>
<comment type="caution">
    <text evidence="2">The sequence shown here is derived from an EMBL/GenBank/DDBJ whole genome shotgun (WGS) entry which is preliminary data.</text>
</comment>
<dbReference type="EMBL" id="VSRR010079857">
    <property type="protein sequence ID" value="MPC89090.1"/>
    <property type="molecule type" value="Genomic_DNA"/>
</dbReference>
<accession>A0A5B7IWX3</accession>
<keyword evidence="3" id="KW-1185">Reference proteome</keyword>
<dbReference type="AlphaFoldDB" id="A0A5B7IWX3"/>